<feature type="compositionally biased region" description="Low complexity" evidence="1">
    <location>
        <begin position="528"/>
        <end position="537"/>
    </location>
</feature>
<feature type="region of interest" description="Disordered" evidence="1">
    <location>
        <begin position="266"/>
        <end position="299"/>
    </location>
</feature>
<accession>A0A542ZAH0</accession>
<evidence type="ECO:0000313" key="3">
    <source>
        <dbReference type="EMBL" id="TQL57291.1"/>
    </source>
</evidence>
<evidence type="ECO:0000313" key="4">
    <source>
        <dbReference type="Proteomes" id="UP000316196"/>
    </source>
</evidence>
<dbReference type="Pfam" id="PF02720">
    <property type="entry name" value="DUF222"/>
    <property type="match status" value="1"/>
</dbReference>
<organism evidence="3 4">
    <name type="scientific">Propioniferax innocua</name>
    <dbReference type="NCBI Taxonomy" id="1753"/>
    <lineage>
        <taxon>Bacteria</taxon>
        <taxon>Bacillati</taxon>
        <taxon>Actinomycetota</taxon>
        <taxon>Actinomycetes</taxon>
        <taxon>Propionibacteriales</taxon>
        <taxon>Propionibacteriaceae</taxon>
        <taxon>Propioniferax</taxon>
    </lineage>
</organism>
<evidence type="ECO:0000256" key="1">
    <source>
        <dbReference type="SAM" id="MobiDB-lite"/>
    </source>
</evidence>
<feature type="region of interest" description="Disordered" evidence="1">
    <location>
        <begin position="508"/>
        <end position="554"/>
    </location>
</feature>
<name>A0A542ZAH0_9ACTN</name>
<proteinExistence type="predicted"/>
<evidence type="ECO:0000259" key="2">
    <source>
        <dbReference type="Pfam" id="PF02720"/>
    </source>
</evidence>
<comment type="caution">
    <text evidence="3">The sequence shown here is derived from an EMBL/GenBank/DDBJ whole genome shotgun (WGS) entry which is preliminary data.</text>
</comment>
<protein>
    <submittedName>
        <fullName evidence="3">Uncharacterized protein DUF222</fullName>
    </submittedName>
</protein>
<feature type="compositionally biased region" description="Pro residues" evidence="1">
    <location>
        <begin position="544"/>
        <end position="554"/>
    </location>
</feature>
<reference evidence="3 4" key="1">
    <citation type="submission" date="2019-06" db="EMBL/GenBank/DDBJ databases">
        <title>Sequencing the genomes of 1000 actinobacteria strains.</title>
        <authorList>
            <person name="Klenk H.-P."/>
        </authorList>
    </citation>
    <scope>NUCLEOTIDE SEQUENCE [LARGE SCALE GENOMIC DNA]</scope>
    <source>
        <strain evidence="3 4">DSM 8251</strain>
    </source>
</reference>
<gene>
    <name evidence="3" type="ORF">FB460_2367</name>
</gene>
<dbReference type="InterPro" id="IPR003870">
    <property type="entry name" value="DUF222"/>
</dbReference>
<dbReference type="Proteomes" id="UP000316196">
    <property type="component" value="Unassembled WGS sequence"/>
</dbReference>
<dbReference type="EMBL" id="VFOR01000003">
    <property type="protein sequence ID" value="TQL57291.1"/>
    <property type="molecule type" value="Genomic_DNA"/>
</dbReference>
<sequence>MSVIDLPSRADVMAALTEARLRQRRAEIDQVALIATAADAYGWVDTDPAADPGSPSVLHGEQLLRFGADGTPEVAEFICLEVGPALRMSPDAARALIRDVLNLRHRLPLLWAAVLDDGVEVRTARTIARRTSALDCEPCRWLDAQLAPLVAHRASAWKLITTAEDLTIRADAELAERKRQEALAARRVELAPVISNEGTTTGVTDVFARLDTIDAIQLDGTLDALAEYLATDATHQEHVPRDVRRARALGLLADPAAAARLLTGQVRTGAESSRTGAASSDKAPGSPGNAHNADPAPSTICAPTTTVTMVVHLKASDFAGGPHASGGVWERHGPQTRQALQELLGRESTAQVRIQPVIDLNQPIAVTTYRPSERLGLAVRLRDGAEVFPWSSRRAAATLCKDTTGRHQRSDNLDLDHTTAWPIGPTQLDNLGLLSRTTHRAVTHGGYRVDQVRSGVFRWRTPAGQTWWTHAHGTTDHPPPQPGSYFDANPDIDRVATSTSMRVAHLLDADPPDPAIEQTTSHAHHHAWATAATPGGRPRQRPPDQSPDEPPPPF</sequence>
<keyword evidence="4" id="KW-1185">Reference proteome</keyword>
<dbReference type="RefSeq" id="WP_170210078.1">
    <property type="nucleotide sequence ID" value="NZ_BAAAMD010000003.1"/>
</dbReference>
<dbReference type="AlphaFoldDB" id="A0A542ZAH0"/>
<feature type="domain" description="DUF222" evidence="2">
    <location>
        <begin position="76"/>
        <end position="383"/>
    </location>
</feature>